<name>A0AAN7W2B4_9SACH</name>
<dbReference type="Pfam" id="PF04468">
    <property type="entry name" value="PSP1"/>
    <property type="match status" value="1"/>
</dbReference>
<dbReference type="EMBL" id="JAWIZZ010000047">
    <property type="protein sequence ID" value="KAK5779616.1"/>
    <property type="molecule type" value="Genomic_DNA"/>
</dbReference>
<dbReference type="InterPro" id="IPR047767">
    <property type="entry name" value="PSP1-like"/>
</dbReference>
<comment type="caution">
    <text evidence="3">The sequence shown here is derived from an EMBL/GenBank/DDBJ whole genome shotgun (WGS) entry which is preliminary data.</text>
</comment>
<feature type="compositionally biased region" description="Low complexity" evidence="1">
    <location>
        <begin position="80"/>
        <end position="91"/>
    </location>
</feature>
<reference evidence="4" key="1">
    <citation type="submission" date="2023-07" db="EMBL/GenBank/DDBJ databases">
        <title>A draft genome of Kazachstania heterogenica Y-27499.</title>
        <authorList>
            <person name="Donic C."/>
            <person name="Kralova J.S."/>
            <person name="Fidel L."/>
            <person name="Ben-Dor S."/>
            <person name="Jung S."/>
        </authorList>
    </citation>
    <scope>NUCLEOTIDE SEQUENCE [LARGE SCALE GENOMIC DNA]</scope>
    <source>
        <strain evidence="4">Y27499</strain>
    </source>
</reference>
<sequence>MDSMELPSISSTTSISDNPALKNYYEKLLFKNGSNKSLTDFQHEFNPNNDNSTFDKNDITNRVDFIKGFNHNDNNHDHTTNSTSTSTSSTTIATTNHSPLIGNEHFSPLTKLDSQQQFENVDPKKRVSKVTFPSLQIIPNESESNSMEPTSNYDISMFQSAGLPYERSNIISNNIVKSGSQSNGRRKSIFNFSEINKKSNNNIGIIVNSSNSNATTTSNGQPVLTFNNFNFNGTSNHVNSNNTTTTNIAAANNSNTMNSNITSAGDLFLPNKQTLFASERRSSYISDSLIHHNYGNNNSISNYHNIDPNMVNNSGLLNNYHFNSQNDYTQMIPNRNNSNLIQNNPNLNYYDQLNNNSNSIATLQRSNDNGLLPQSVCLRSPATLLSQMFNNTNNINPSDTKLHTNGYPYSKLSNMPSQNERYVTTIQQTYNNIGSMNTDFTNPIMNNYNNQRRNTQPALFSMNGNKNTNGNSKKNNQYGYLNYLNNTRYVNASSTNNNNNITTNSNNNMNHNNDNNSNNQDNGLILLNTRQLTSSSELQKIYEECGKNYFSSEQVYNFGDYIKGLLNIDSNNNDKNKDSEYMTIKKSVSKFLSFLKSCNLSYNSQSDTFISKSSTNTTANNNNNNAVSTNGGKRLFNASIQNNTNSNNNSTSTYLHYKPLVLVSLKNGKLELLSIPSNSNLLIKRGDLIIIDGDRGKDLALVVEPVINLDMALMINFLKKKIHFDSLITNRDQHYPNSKFINALVNATQGLTDELDPKLYDVIELIQLVVPSKQIVRFATPWEVSSNLHNKFQDELKALHIAQLKLKSLNNHDSPSSSSATNSNNANNSTAVEANSNSTKLNIKILNAEFQFDRKKLTFYYICEERNDFRELIKELFKFYKTRIWLCAIPNNLNIDKLYCDNQQHKLKMYQEMTPHYINDDLSDTNLQQNGSSRFFAAPALNQLKLDDFQIGVYKELVKALFSSPSS</sequence>
<keyword evidence="4" id="KW-1185">Reference proteome</keyword>
<dbReference type="GO" id="GO:0005737">
    <property type="term" value="C:cytoplasm"/>
    <property type="evidence" value="ECO:0007669"/>
    <property type="project" value="TreeGrafter"/>
</dbReference>
<accession>A0AAN7W2B4</accession>
<feature type="region of interest" description="Disordered" evidence="1">
    <location>
        <begin position="810"/>
        <end position="833"/>
    </location>
</feature>
<feature type="region of interest" description="Disordered" evidence="1">
    <location>
        <begin position="70"/>
        <end position="91"/>
    </location>
</feature>
<protein>
    <recommendedName>
        <fullName evidence="2">PSP1 C-terminal domain-containing protein</fullName>
    </recommendedName>
</protein>
<feature type="domain" description="PSP1 C-terminal" evidence="2">
    <location>
        <begin position="773"/>
        <end position="889"/>
    </location>
</feature>
<gene>
    <name evidence="3" type="ORF">RI543_003508</name>
</gene>
<dbReference type="PANTHER" id="PTHR43830">
    <property type="entry name" value="PROTEIN PSP1"/>
    <property type="match status" value="1"/>
</dbReference>
<evidence type="ECO:0000256" key="1">
    <source>
        <dbReference type="SAM" id="MobiDB-lite"/>
    </source>
</evidence>
<dbReference type="AlphaFoldDB" id="A0AAN7W2B4"/>
<dbReference type="InterPro" id="IPR007557">
    <property type="entry name" value="PSP1_C"/>
</dbReference>
<proteinExistence type="predicted"/>
<dbReference type="PANTHER" id="PTHR43830:SF3">
    <property type="entry name" value="PROTEIN PSP1"/>
    <property type="match status" value="1"/>
</dbReference>
<organism evidence="3 4">
    <name type="scientific">Arxiozyma heterogenica</name>
    <dbReference type="NCBI Taxonomy" id="278026"/>
    <lineage>
        <taxon>Eukaryota</taxon>
        <taxon>Fungi</taxon>
        <taxon>Dikarya</taxon>
        <taxon>Ascomycota</taxon>
        <taxon>Saccharomycotina</taxon>
        <taxon>Saccharomycetes</taxon>
        <taxon>Saccharomycetales</taxon>
        <taxon>Saccharomycetaceae</taxon>
        <taxon>Arxiozyma</taxon>
    </lineage>
</organism>
<dbReference type="PROSITE" id="PS51411">
    <property type="entry name" value="PSP1_C"/>
    <property type="match status" value="1"/>
</dbReference>
<evidence type="ECO:0000313" key="3">
    <source>
        <dbReference type="EMBL" id="KAK5779616.1"/>
    </source>
</evidence>
<dbReference type="Proteomes" id="UP001306508">
    <property type="component" value="Unassembled WGS sequence"/>
</dbReference>
<evidence type="ECO:0000313" key="4">
    <source>
        <dbReference type="Proteomes" id="UP001306508"/>
    </source>
</evidence>
<evidence type="ECO:0000259" key="2">
    <source>
        <dbReference type="PROSITE" id="PS51411"/>
    </source>
</evidence>